<evidence type="ECO:0000313" key="2">
    <source>
        <dbReference type="EMBL" id="CAD8361904.1"/>
    </source>
</evidence>
<reference evidence="2" key="1">
    <citation type="submission" date="2021-01" db="EMBL/GenBank/DDBJ databases">
        <authorList>
            <person name="Corre E."/>
            <person name="Pelletier E."/>
            <person name="Niang G."/>
            <person name="Scheremetjew M."/>
            <person name="Finn R."/>
            <person name="Kale V."/>
            <person name="Holt S."/>
            <person name="Cochrane G."/>
            <person name="Meng A."/>
            <person name="Brown T."/>
            <person name="Cohen L."/>
        </authorList>
    </citation>
    <scope>NUCLEOTIDE SEQUENCE</scope>
    <source>
        <strain evidence="2">CCMP3303</strain>
    </source>
</reference>
<gene>
    <name evidence="2" type="ORF">MPOL1434_LOCUS1661</name>
</gene>
<name>A0A7S0FJ34_9STRA</name>
<dbReference type="EMBL" id="HBEJ01002846">
    <property type="protein sequence ID" value="CAD8361904.1"/>
    <property type="molecule type" value="Transcribed_RNA"/>
</dbReference>
<feature type="coiled-coil region" evidence="1">
    <location>
        <begin position="164"/>
        <end position="191"/>
    </location>
</feature>
<proteinExistence type="predicted"/>
<feature type="coiled-coil region" evidence="1">
    <location>
        <begin position="84"/>
        <end position="111"/>
    </location>
</feature>
<evidence type="ECO:0000256" key="1">
    <source>
        <dbReference type="SAM" id="Coils"/>
    </source>
</evidence>
<accession>A0A7S0FJ34</accession>
<dbReference type="AlphaFoldDB" id="A0A7S0FJ34"/>
<protein>
    <submittedName>
        <fullName evidence="2">Uncharacterized protein</fullName>
    </submittedName>
</protein>
<organism evidence="2">
    <name type="scientific">Minutocellus polymorphus</name>
    <dbReference type="NCBI Taxonomy" id="265543"/>
    <lineage>
        <taxon>Eukaryota</taxon>
        <taxon>Sar</taxon>
        <taxon>Stramenopiles</taxon>
        <taxon>Ochrophyta</taxon>
        <taxon>Bacillariophyta</taxon>
        <taxon>Mediophyceae</taxon>
        <taxon>Cymatosirophycidae</taxon>
        <taxon>Cymatosirales</taxon>
        <taxon>Cymatosiraceae</taxon>
        <taxon>Minutocellus</taxon>
    </lineage>
</organism>
<sequence>MSRSDLDVISVDEDKRQQKLLVMSPSIQSSQSSMADCKNSVPVLVTPAERLEQELHQVRKFLEDAHLGEDASVEQAKNEGDDSIGRHLESAHNLKDEMDKAKHELMQSSLRAEEYLADLSELGDEGSEKDDLMRESRVVAKTSRHPQHQEGDTTCSTSTATMDMKVLLAGMADLKRELSDARIEISKLRQEVSGIDGAQTDQIANKTHRRVHSYPTTHTTANTTSIPTVVECIVDGSSSSHTTPYMVHESFKTREDFDDIVHRAYVANHMRISDGFVENSWLDSDNNDGENDCGGDTCFLGGLVNVLKGSLEGNAKKDVFG</sequence>
<keyword evidence="1" id="KW-0175">Coiled coil</keyword>